<reference evidence="2 3" key="1">
    <citation type="journal article" date="2003" name="PLoS Biol.">
        <title>The genome sequence of Caenorhabditis briggsae: a platform for comparative genomics.</title>
        <authorList>
            <person name="Stein L.D."/>
            <person name="Bao Z."/>
            <person name="Blasiar D."/>
            <person name="Blumenthal T."/>
            <person name="Brent M.R."/>
            <person name="Chen N."/>
            <person name="Chinwalla A."/>
            <person name="Clarke L."/>
            <person name="Clee C."/>
            <person name="Coghlan A."/>
            <person name="Coulson A."/>
            <person name="D'Eustachio P."/>
            <person name="Fitch D.H."/>
            <person name="Fulton L.A."/>
            <person name="Fulton R.E."/>
            <person name="Griffiths-Jones S."/>
            <person name="Harris T.W."/>
            <person name="Hillier L.W."/>
            <person name="Kamath R."/>
            <person name="Kuwabara P.E."/>
            <person name="Mardis E.R."/>
            <person name="Marra M.A."/>
            <person name="Miner T.L."/>
            <person name="Minx P."/>
            <person name="Mullikin J.C."/>
            <person name="Plumb R.W."/>
            <person name="Rogers J."/>
            <person name="Schein J.E."/>
            <person name="Sohrmann M."/>
            <person name="Spieth J."/>
            <person name="Stajich J.E."/>
            <person name="Wei C."/>
            <person name="Willey D."/>
            <person name="Wilson R.K."/>
            <person name="Durbin R."/>
            <person name="Waterston R.H."/>
        </authorList>
    </citation>
    <scope>NUCLEOTIDE SEQUENCE [LARGE SCALE GENOMIC DNA]</scope>
    <source>
        <strain evidence="2 3">AF16</strain>
    </source>
</reference>
<dbReference type="Pfam" id="PF00149">
    <property type="entry name" value="Metallophos"/>
    <property type="match status" value="1"/>
</dbReference>
<dbReference type="GO" id="GO:0004722">
    <property type="term" value="F:protein serine/threonine phosphatase activity"/>
    <property type="evidence" value="ECO:0000318"/>
    <property type="project" value="GO_Central"/>
</dbReference>
<dbReference type="KEGG" id="cbr:CBG_18709"/>
<reference evidence="2 3" key="2">
    <citation type="journal article" date="2011" name="PLoS Genet.">
        <title>Caenorhabditis briggsae recombinant inbred line genotypes reveal inter-strain incompatibility and the evolution of recombination.</title>
        <authorList>
            <person name="Ross J.A."/>
            <person name="Koboldt D.C."/>
            <person name="Staisch J.E."/>
            <person name="Chamberlin H.M."/>
            <person name="Gupta B.P."/>
            <person name="Miller R.D."/>
            <person name="Baird S.E."/>
            <person name="Haag E.S."/>
        </authorList>
    </citation>
    <scope>NUCLEOTIDE SEQUENCE [LARGE SCALE GENOMIC DNA]</scope>
    <source>
        <strain evidence="2 3">AF16</strain>
    </source>
</reference>
<dbReference type="HOGENOM" id="CLU_1222264_0_0_1"/>
<dbReference type="GO" id="GO:0005737">
    <property type="term" value="C:cytoplasm"/>
    <property type="evidence" value="ECO:0000318"/>
    <property type="project" value="GO_Central"/>
</dbReference>
<evidence type="ECO:0000259" key="1">
    <source>
        <dbReference type="SMART" id="SM00156"/>
    </source>
</evidence>
<sequence>RQTTRHSASLTPKLGNAVSQLPKELENWFLDQNRPRSDTSSIRDRDQGVPSDLCWSDPTELIKGYDFSPRGAGCLFGREALDDFLARHELEMIVRAHQVVMDGYEFFGDRKLVTIFSAPSYCGHFDNFGAVMHVNEKLEHFGTKNRFLACLEPGIWSFEVRSTFSGANIIGWLSGEGIREMTTISDHSMGFLGLNGRDGEENEEEDLEKFSRWTHIPPGPIWICTIR</sequence>
<dbReference type="SUPFAM" id="SSF56300">
    <property type="entry name" value="Metallo-dependent phosphatases"/>
    <property type="match status" value="1"/>
</dbReference>
<gene>
    <name evidence="2" type="ORF">CBG18709</name>
    <name evidence="2" type="ORF">CBG_18709</name>
</gene>
<protein>
    <submittedName>
        <fullName evidence="2">Protein CBG18709</fullName>
    </submittedName>
</protein>
<feature type="non-terminal residue" evidence="2">
    <location>
        <position position="227"/>
    </location>
</feature>
<evidence type="ECO:0000313" key="3">
    <source>
        <dbReference type="Proteomes" id="UP000008549"/>
    </source>
</evidence>
<proteinExistence type="predicted"/>
<dbReference type="Proteomes" id="UP000008549">
    <property type="component" value="Unassembled WGS sequence"/>
</dbReference>
<dbReference type="eggNOG" id="KOG0374">
    <property type="taxonomic scope" value="Eukaryota"/>
</dbReference>
<dbReference type="InterPro" id="IPR004843">
    <property type="entry name" value="Calcineurin-like_PHP"/>
</dbReference>
<evidence type="ECO:0000313" key="2">
    <source>
        <dbReference type="EMBL" id="CAP36112.1"/>
    </source>
</evidence>
<dbReference type="InterPro" id="IPR006186">
    <property type="entry name" value="Ser/Thr-sp_prot-phosphatase"/>
</dbReference>
<dbReference type="STRING" id="6238.A8XTY6"/>
<dbReference type="EMBL" id="HE601462">
    <property type="protein sequence ID" value="CAP36112.1"/>
    <property type="molecule type" value="Genomic_DNA"/>
</dbReference>
<dbReference type="CTD" id="8573051"/>
<dbReference type="GO" id="GO:0005634">
    <property type="term" value="C:nucleus"/>
    <property type="evidence" value="ECO:0000318"/>
    <property type="project" value="GO_Central"/>
</dbReference>
<dbReference type="InParanoid" id="A8XTY6"/>
<dbReference type="Gene3D" id="3.60.21.10">
    <property type="match status" value="1"/>
</dbReference>
<accession>A8XTY6</accession>
<dbReference type="SMART" id="SM00156">
    <property type="entry name" value="PP2Ac"/>
    <property type="match status" value="1"/>
</dbReference>
<name>A8XTY6_CAEBR</name>
<organism evidence="2 3">
    <name type="scientific">Caenorhabditis briggsae</name>
    <dbReference type="NCBI Taxonomy" id="6238"/>
    <lineage>
        <taxon>Eukaryota</taxon>
        <taxon>Metazoa</taxon>
        <taxon>Ecdysozoa</taxon>
        <taxon>Nematoda</taxon>
        <taxon>Chromadorea</taxon>
        <taxon>Rhabditida</taxon>
        <taxon>Rhabditina</taxon>
        <taxon>Rhabditomorpha</taxon>
        <taxon>Rhabditoidea</taxon>
        <taxon>Rhabditidae</taxon>
        <taxon>Peloderinae</taxon>
        <taxon>Caenorhabditis</taxon>
    </lineage>
</organism>
<feature type="domain" description="Serine/threonine specific protein phosphatases" evidence="1">
    <location>
        <begin position="2"/>
        <end position="148"/>
    </location>
</feature>
<dbReference type="RefSeq" id="XP_002629824.1">
    <property type="nucleotide sequence ID" value="XM_002629778.1"/>
</dbReference>
<dbReference type="GeneID" id="8573051"/>
<keyword evidence="3" id="KW-1185">Reference proteome</keyword>
<dbReference type="InterPro" id="IPR050341">
    <property type="entry name" value="PP1_catalytic_subunit"/>
</dbReference>
<dbReference type="PRINTS" id="PR00114">
    <property type="entry name" value="STPHPHTASE"/>
</dbReference>
<dbReference type="AlphaFoldDB" id="A8XTY6"/>
<dbReference type="InterPro" id="IPR029052">
    <property type="entry name" value="Metallo-depent_PP-like"/>
</dbReference>
<dbReference type="PANTHER" id="PTHR11668:SF506">
    <property type="entry name" value="SERINE_THREONINE-PROTEIN PHOSPHATASE"/>
    <property type="match status" value="1"/>
</dbReference>
<feature type="non-terminal residue" evidence="2">
    <location>
        <position position="1"/>
    </location>
</feature>
<dbReference type="PANTHER" id="PTHR11668">
    <property type="entry name" value="SERINE/THREONINE PROTEIN PHOSPHATASE"/>
    <property type="match status" value="1"/>
</dbReference>